<keyword evidence="3" id="KW-1185">Reference proteome</keyword>
<accession>A0A1D1VSN7</accession>
<sequence>MPTHDLDFESYDSTFQIIVYCATGYAMTGISKKQNPYKREWQVEWIQCCRVGYGKPYNVPPPVVYSDSGAAAYFAPVGSTPNSINPSYSVQYRSAALDDENLNIVGDGVKNRSSVLKFWRKPEKEEKIMLNRPELFAAMDPKLRSRSSKLQKPRVLRTHVGN</sequence>
<name>A0A1D1VSN7_RAMVA</name>
<feature type="compositionally biased region" description="Basic residues" evidence="1">
    <location>
        <begin position="144"/>
        <end position="162"/>
    </location>
</feature>
<dbReference type="EMBL" id="BDGG01000011">
    <property type="protein sequence ID" value="GAV04530.1"/>
    <property type="molecule type" value="Genomic_DNA"/>
</dbReference>
<dbReference type="AlphaFoldDB" id="A0A1D1VSN7"/>
<protein>
    <submittedName>
        <fullName evidence="2">Uncharacterized protein</fullName>
    </submittedName>
</protein>
<comment type="caution">
    <text evidence="2">The sequence shown here is derived from an EMBL/GenBank/DDBJ whole genome shotgun (WGS) entry which is preliminary data.</text>
</comment>
<organism evidence="2 3">
    <name type="scientific">Ramazzottius varieornatus</name>
    <name type="common">Water bear</name>
    <name type="synonym">Tardigrade</name>
    <dbReference type="NCBI Taxonomy" id="947166"/>
    <lineage>
        <taxon>Eukaryota</taxon>
        <taxon>Metazoa</taxon>
        <taxon>Ecdysozoa</taxon>
        <taxon>Tardigrada</taxon>
        <taxon>Eutardigrada</taxon>
        <taxon>Parachela</taxon>
        <taxon>Hypsibioidea</taxon>
        <taxon>Ramazzottiidae</taxon>
        <taxon>Ramazzottius</taxon>
    </lineage>
</organism>
<evidence type="ECO:0000256" key="1">
    <source>
        <dbReference type="SAM" id="MobiDB-lite"/>
    </source>
</evidence>
<reference evidence="2 3" key="1">
    <citation type="journal article" date="2016" name="Nat. Commun.">
        <title>Extremotolerant tardigrade genome and improved radiotolerance of human cultured cells by tardigrade-unique protein.</title>
        <authorList>
            <person name="Hashimoto T."/>
            <person name="Horikawa D.D."/>
            <person name="Saito Y."/>
            <person name="Kuwahara H."/>
            <person name="Kozuka-Hata H."/>
            <person name="Shin-I T."/>
            <person name="Minakuchi Y."/>
            <person name="Ohishi K."/>
            <person name="Motoyama A."/>
            <person name="Aizu T."/>
            <person name="Enomoto A."/>
            <person name="Kondo K."/>
            <person name="Tanaka S."/>
            <person name="Hara Y."/>
            <person name="Koshikawa S."/>
            <person name="Sagara H."/>
            <person name="Miura T."/>
            <person name="Yokobori S."/>
            <person name="Miyagawa K."/>
            <person name="Suzuki Y."/>
            <person name="Kubo T."/>
            <person name="Oyama M."/>
            <person name="Kohara Y."/>
            <person name="Fujiyama A."/>
            <person name="Arakawa K."/>
            <person name="Katayama T."/>
            <person name="Toyoda A."/>
            <person name="Kunieda T."/>
        </authorList>
    </citation>
    <scope>NUCLEOTIDE SEQUENCE [LARGE SCALE GENOMIC DNA]</scope>
    <source>
        <strain evidence="2 3">YOKOZUNA-1</strain>
    </source>
</reference>
<feature type="region of interest" description="Disordered" evidence="1">
    <location>
        <begin position="143"/>
        <end position="162"/>
    </location>
</feature>
<evidence type="ECO:0000313" key="2">
    <source>
        <dbReference type="EMBL" id="GAV04530.1"/>
    </source>
</evidence>
<dbReference type="Proteomes" id="UP000186922">
    <property type="component" value="Unassembled WGS sequence"/>
</dbReference>
<proteinExistence type="predicted"/>
<gene>
    <name evidence="2" type="primary">RvY_14798-1</name>
    <name evidence="2" type="synonym">RvY_14798.1</name>
    <name evidence="2" type="ORF">RvY_14798</name>
</gene>
<evidence type="ECO:0000313" key="3">
    <source>
        <dbReference type="Proteomes" id="UP000186922"/>
    </source>
</evidence>